<organism evidence="5 6">
    <name type="scientific">Marasmius oreades</name>
    <name type="common">fairy-ring Marasmius</name>
    <dbReference type="NCBI Taxonomy" id="181124"/>
    <lineage>
        <taxon>Eukaryota</taxon>
        <taxon>Fungi</taxon>
        <taxon>Dikarya</taxon>
        <taxon>Basidiomycota</taxon>
        <taxon>Agaricomycotina</taxon>
        <taxon>Agaricomycetes</taxon>
        <taxon>Agaricomycetidae</taxon>
        <taxon>Agaricales</taxon>
        <taxon>Marasmiineae</taxon>
        <taxon>Marasmiaceae</taxon>
        <taxon>Marasmius</taxon>
    </lineage>
</organism>
<dbReference type="InterPro" id="IPR019151">
    <property type="entry name" value="Proteasome_assmbl_chaperone_2"/>
</dbReference>
<evidence type="ECO:0000256" key="4">
    <source>
        <dbReference type="PIRNR" id="PIRNR010044"/>
    </source>
</evidence>
<dbReference type="GeneID" id="66069790"/>
<comment type="function">
    <text evidence="4">Involved in 20S proteasome assembly.</text>
</comment>
<dbReference type="RefSeq" id="XP_043015279.1">
    <property type="nucleotide sequence ID" value="XM_043146576.1"/>
</dbReference>
<gene>
    <name evidence="5" type="ORF">E1B28_000714</name>
</gene>
<keyword evidence="6" id="KW-1185">Reference proteome</keyword>
<name>A0A9P7V208_9AGAR</name>
<evidence type="ECO:0000256" key="2">
    <source>
        <dbReference type="ARBA" id="ARBA00023186"/>
    </source>
</evidence>
<reference evidence="5" key="1">
    <citation type="journal article" date="2021" name="Genome Biol. Evol.">
        <title>The assembled and annotated genome of the fairy-ring fungus Marasmius oreades.</title>
        <authorList>
            <person name="Hiltunen M."/>
            <person name="Ament-Velasquez S.L."/>
            <person name="Johannesson H."/>
        </authorList>
    </citation>
    <scope>NUCLEOTIDE SEQUENCE</scope>
    <source>
        <strain evidence="5">03SP1</strain>
    </source>
</reference>
<accession>A0A9P7V208</accession>
<dbReference type="InterPro" id="IPR016562">
    <property type="entry name" value="Proteasome_assmbl_chp_2_euk"/>
</dbReference>
<comment type="subunit">
    <text evidence="4">Component of the 20S proteasome chaperone.</text>
</comment>
<dbReference type="PIRSF" id="PIRSF010044">
    <property type="entry name" value="UCP010044"/>
    <property type="match status" value="1"/>
</dbReference>
<evidence type="ECO:0000256" key="1">
    <source>
        <dbReference type="ARBA" id="ARBA00019186"/>
    </source>
</evidence>
<dbReference type="PANTHER" id="PTHR12970:SF1">
    <property type="entry name" value="PROTEASOME ASSEMBLY CHAPERONE 2"/>
    <property type="match status" value="1"/>
</dbReference>
<comment type="caution">
    <text evidence="5">The sequence shown here is derived from an EMBL/GenBank/DDBJ whole genome shotgun (WGS) entry which is preliminary data.</text>
</comment>
<proteinExistence type="inferred from homology"/>
<evidence type="ECO:0000256" key="3">
    <source>
        <dbReference type="ARBA" id="ARBA00025745"/>
    </source>
</evidence>
<dbReference type="Gene3D" id="3.40.50.10900">
    <property type="entry name" value="PAC-like subunit"/>
    <property type="match status" value="2"/>
</dbReference>
<dbReference type="GO" id="GO:0005634">
    <property type="term" value="C:nucleus"/>
    <property type="evidence" value="ECO:0007669"/>
    <property type="project" value="TreeGrafter"/>
</dbReference>
<dbReference type="InterPro" id="IPR038389">
    <property type="entry name" value="PSMG2_sf"/>
</dbReference>
<dbReference type="OrthoDB" id="10260712at2759"/>
<comment type="similarity">
    <text evidence="3 4">Belongs to the PSMG2 family.</text>
</comment>
<dbReference type="KEGG" id="more:E1B28_000714"/>
<dbReference type="GO" id="GO:0005829">
    <property type="term" value="C:cytosol"/>
    <property type="evidence" value="ECO:0007669"/>
    <property type="project" value="TreeGrafter"/>
</dbReference>
<protein>
    <recommendedName>
        <fullName evidence="1 4">Proteasome assembly chaperone 2</fullName>
    </recommendedName>
</protein>
<dbReference type="PANTHER" id="PTHR12970">
    <property type="entry name" value="PROTEASOME ASSEMBLY CHAPERONE 2"/>
    <property type="match status" value="1"/>
</dbReference>
<dbReference type="AlphaFoldDB" id="A0A9P7V208"/>
<keyword evidence="2 4" id="KW-0143">Chaperone</keyword>
<dbReference type="Pfam" id="PF09754">
    <property type="entry name" value="PAC2"/>
    <property type="match status" value="1"/>
</dbReference>
<dbReference type="GO" id="GO:0043248">
    <property type="term" value="P:proteasome assembly"/>
    <property type="evidence" value="ECO:0007669"/>
    <property type="project" value="TreeGrafter"/>
</dbReference>
<dbReference type="EMBL" id="CM032181">
    <property type="protein sequence ID" value="KAG7098809.1"/>
    <property type="molecule type" value="Genomic_DNA"/>
</dbReference>
<evidence type="ECO:0000313" key="6">
    <source>
        <dbReference type="Proteomes" id="UP001049176"/>
    </source>
</evidence>
<dbReference type="Proteomes" id="UP001049176">
    <property type="component" value="Chromosome 1"/>
</dbReference>
<dbReference type="SUPFAM" id="SSF159659">
    <property type="entry name" value="Cgl1923-like"/>
    <property type="match status" value="1"/>
</dbReference>
<sequence length="256" mass="28022">MTFIKTLSPLKLSGKTIVIPVVSTANVAQLAADLLIASLGLERVAVFDSRYGIPLVGSSEDGVGITTAFELYGCETSEILVFQQRCPPLRNRKQEFIDEVLAFLRQAGVSGCLFLSGVDSSNRTDNQMFTPIYQLQSPMNKNNNSLLSRLAESPMPTYTSPMLRRPGDSNDGTQIPFIPGGGLTRRFLLSLPREWSIYTAAILMFAMDGDNRADAHLLASAVVTVLGLESNIKEWKEPESWNQGLFGTPHDSTLYG</sequence>
<evidence type="ECO:0000313" key="5">
    <source>
        <dbReference type="EMBL" id="KAG7098809.1"/>
    </source>
</evidence>